<dbReference type="KEGG" id="srho:HH216_12395"/>
<evidence type="ECO:0000259" key="2">
    <source>
        <dbReference type="PROSITE" id="PS50933"/>
    </source>
</evidence>
<evidence type="ECO:0000256" key="1">
    <source>
        <dbReference type="SAM" id="SignalP"/>
    </source>
</evidence>
<dbReference type="Proteomes" id="UP000501128">
    <property type="component" value="Chromosome"/>
</dbReference>
<evidence type="ECO:0000313" key="3">
    <source>
        <dbReference type="EMBL" id="QJD79130.1"/>
    </source>
</evidence>
<accession>A0A7L5DU95</accession>
<dbReference type="RefSeq" id="WP_169551097.1">
    <property type="nucleotide sequence ID" value="NZ_CP051677.1"/>
</dbReference>
<dbReference type="PROSITE" id="PS50933">
    <property type="entry name" value="CHRD"/>
    <property type="match status" value="1"/>
</dbReference>
<sequence>MKHVNLLMTGLALLVMGFVVSACKDEENPITTVSTRPTTTASSYTATMNGASEKPTATTSTASGSTRVLLNETTRAISYTVTYSGLTPVAGHIHRITPNSTSGTGGVEIPFSSLTSPIVGSYTLASQARVDSFKNGYYYSNLHTTAYPNGEIRGDIKK</sequence>
<dbReference type="AlphaFoldDB" id="A0A7L5DU95"/>
<dbReference type="InterPro" id="IPR010895">
    <property type="entry name" value="CHRD"/>
</dbReference>
<proteinExistence type="predicted"/>
<dbReference type="PROSITE" id="PS51257">
    <property type="entry name" value="PROKAR_LIPOPROTEIN"/>
    <property type="match status" value="1"/>
</dbReference>
<reference evidence="3 4" key="1">
    <citation type="submission" date="2020-04" db="EMBL/GenBank/DDBJ databases">
        <title>Genome sequencing of novel species.</title>
        <authorList>
            <person name="Heo J."/>
            <person name="Kim S.-J."/>
            <person name="Kim J.-S."/>
            <person name="Hong S.-B."/>
            <person name="Kwon S.-W."/>
        </authorList>
    </citation>
    <scope>NUCLEOTIDE SEQUENCE [LARGE SCALE GENOMIC DNA]</scope>
    <source>
        <strain evidence="3 4">CJU-R4</strain>
    </source>
</reference>
<evidence type="ECO:0000313" key="4">
    <source>
        <dbReference type="Proteomes" id="UP000501128"/>
    </source>
</evidence>
<keyword evidence="4" id="KW-1185">Reference proteome</keyword>
<dbReference type="EMBL" id="CP051677">
    <property type="protein sequence ID" value="QJD79130.1"/>
    <property type="molecule type" value="Genomic_DNA"/>
</dbReference>
<dbReference type="SMART" id="SM00754">
    <property type="entry name" value="CHRD"/>
    <property type="match status" value="1"/>
</dbReference>
<feature type="chain" id="PRO_5029712729" evidence="1">
    <location>
        <begin position="22"/>
        <end position="158"/>
    </location>
</feature>
<keyword evidence="1" id="KW-0732">Signal</keyword>
<protein>
    <submittedName>
        <fullName evidence="3">CHRD domain-containing protein</fullName>
    </submittedName>
</protein>
<feature type="domain" description="CHRD" evidence="2">
    <location>
        <begin position="40"/>
        <end position="158"/>
    </location>
</feature>
<gene>
    <name evidence="3" type="ORF">HH216_12395</name>
</gene>
<name>A0A7L5DU95_9BACT</name>
<dbReference type="Pfam" id="PF07452">
    <property type="entry name" value="CHRD"/>
    <property type="match status" value="1"/>
</dbReference>
<feature type="signal peptide" evidence="1">
    <location>
        <begin position="1"/>
        <end position="21"/>
    </location>
</feature>
<organism evidence="3 4">
    <name type="scientific">Spirosoma rhododendri</name>
    <dbReference type="NCBI Taxonomy" id="2728024"/>
    <lineage>
        <taxon>Bacteria</taxon>
        <taxon>Pseudomonadati</taxon>
        <taxon>Bacteroidota</taxon>
        <taxon>Cytophagia</taxon>
        <taxon>Cytophagales</taxon>
        <taxon>Cytophagaceae</taxon>
        <taxon>Spirosoma</taxon>
    </lineage>
</organism>